<dbReference type="PANTHER" id="PTHR42796:SF4">
    <property type="entry name" value="FUMARYLACETOACETATE HYDROLASE DOMAIN-CONTAINING PROTEIN 2A"/>
    <property type="match status" value="1"/>
</dbReference>
<keyword evidence="6" id="KW-1185">Reference proteome</keyword>
<feature type="domain" description="Fumarylacetoacetase-like C-terminal" evidence="4">
    <location>
        <begin position="153"/>
        <end position="346"/>
    </location>
</feature>
<gene>
    <name evidence="5" type="ORF">OCTVUL_1B012474</name>
</gene>
<dbReference type="GO" id="GO:0050163">
    <property type="term" value="F:oxaloacetate tautomerase activity"/>
    <property type="evidence" value="ECO:0007669"/>
    <property type="project" value="UniProtKB-ARBA"/>
</dbReference>
<dbReference type="GO" id="GO:0006107">
    <property type="term" value="P:oxaloacetate metabolic process"/>
    <property type="evidence" value="ECO:0007669"/>
    <property type="project" value="UniProtKB-ARBA"/>
</dbReference>
<comment type="similarity">
    <text evidence="1">Belongs to the FAH family.</text>
</comment>
<protein>
    <submittedName>
        <fullName evidence="5">Hydrolase domain-containing 2-like</fullName>
    </submittedName>
</protein>
<feature type="signal peptide" evidence="3">
    <location>
        <begin position="1"/>
        <end position="22"/>
    </location>
</feature>
<dbReference type="InterPro" id="IPR011234">
    <property type="entry name" value="Fumarylacetoacetase-like_C"/>
</dbReference>
<dbReference type="GO" id="GO:0016787">
    <property type="term" value="F:hydrolase activity"/>
    <property type="evidence" value="ECO:0007669"/>
    <property type="project" value="UniProtKB-KW"/>
</dbReference>
<dbReference type="AlphaFoldDB" id="A0AA36FH22"/>
<proteinExistence type="inferred from homology"/>
<evidence type="ECO:0000259" key="4">
    <source>
        <dbReference type="Pfam" id="PF01557"/>
    </source>
</evidence>
<dbReference type="InterPro" id="IPR036663">
    <property type="entry name" value="Fumarylacetoacetase_C_sf"/>
</dbReference>
<accession>A0AA36FH22</accession>
<keyword evidence="3" id="KW-0732">Signal</keyword>
<evidence type="ECO:0000256" key="2">
    <source>
        <dbReference type="ARBA" id="ARBA00022723"/>
    </source>
</evidence>
<feature type="chain" id="PRO_5041459527" evidence="3">
    <location>
        <begin position="23"/>
        <end position="346"/>
    </location>
</feature>
<organism evidence="5 6">
    <name type="scientific">Octopus vulgaris</name>
    <name type="common">Common octopus</name>
    <dbReference type="NCBI Taxonomy" id="6645"/>
    <lineage>
        <taxon>Eukaryota</taxon>
        <taxon>Metazoa</taxon>
        <taxon>Spiralia</taxon>
        <taxon>Lophotrochozoa</taxon>
        <taxon>Mollusca</taxon>
        <taxon>Cephalopoda</taxon>
        <taxon>Coleoidea</taxon>
        <taxon>Octopodiformes</taxon>
        <taxon>Octopoda</taxon>
        <taxon>Incirrata</taxon>
        <taxon>Octopodidae</taxon>
        <taxon>Octopus</taxon>
    </lineage>
</organism>
<dbReference type="Pfam" id="PF01557">
    <property type="entry name" value="FAA_hydrolase"/>
    <property type="match status" value="1"/>
</dbReference>
<dbReference type="PANTHER" id="PTHR42796">
    <property type="entry name" value="FUMARYLACETOACETATE HYDROLASE DOMAIN-CONTAINING PROTEIN 2A-RELATED"/>
    <property type="match status" value="1"/>
</dbReference>
<name>A0AA36FH22_OCTVU</name>
<dbReference type="InterPro" id="IPR051121">
    <property type="entry name" value="FAH"/>
</dbReference>
<evidence type="ECO:0000256" key="1">
    <source>
        <dbReference type="ARBA" id="ARBA00010211"/>
    </source>
</evidence>
<reference evidence="5" key="1">
    <citation type="submission" date="2023-08" db="EMBL/GenBank/DDBJ databases">
        <authorList>
            <person name="Alioto T."/>
            <person name="Alioto T."/>
            <person name="Gomez Garrido J."/>
        </authorList>
    </citation>
    <scope>NUCLEOTIDE SEQUENCE</scope>
</reference>
<keyword evidence="2" id="KW-0479">Metal-binding</keyword>
<evidence type="ECO:0000256" key="3">
    <source>
        <dbReference type="SAM" id="SignalP"/>
    </source>
</evidence>
<dbReference type="SUPFAM" id="SSF56529">
    <property type="entry name" value="FAH"/>
    <property type="match status" value="1"/>
</dbReference>
<dbReference type="FunFam" id="3.90.850.10:FF:000002">
    <property type="entry name" value="2-hydroxyhepta-2,4-diene-1,7-dioate isomerase"/>
    <property type="match status" value="1"/>
</dbReference>
<evidence type="ECO:0000313" key="6">
    <source>
        <dbReference type="Proteomes" id="UP001162480"/>
    </source>
</evidence>
<sequence>MIRVSSLLSLPSLVVIPRFTTTTTTTTTLITFGRHRNRGGNYCLFRSDSDRHGSLLFSLFCSSATSGTMKFVQFERRCNGNKKKALGVETVHNGKHVIVDLNLADPSIPMDMRTFLDDNHNNLIKALKVVENSKCSSVKEDVKLLSPITNPDKLICVGMNYKDHCEEMNIALPAEPVIFSKFSSCIVGPTDNVEYPKETTQLDWEVELAIVVGKEGKNISLKEAMSYVFGYTVAFDVSARDWQLQKNGQQWLLGKSMDTFYIGNLGIRCRVNGVPKQNSNISMLVHSVEKLIVFISRFVTLKPGDVILTGTPLGVGVFRNPPEFLKLGDVVECEIDEIGTIRNEIV</sequence>
<dbReference type="Gene3D" id="3.90.850.10">
    <property type="entry name" value="Fumarylacetoacetase-like, C-terminal domain"/>
    <property type="match status" value="1"/>
</dbReference>
<dbReference type="GO" id="GO:0046872">
    <property type="term" value="F:metal ion binding"/>
    <property type="evidence" value="ECO:0007669"/>
    <property type="project" value="UniProtKB-KW"/>
</dbReference>
<dbReference type="EMBL" id="OX597835">
    <property type="protein sequence ID" value="CAI9738816.1"/>
    <property type="molecule type" value="Genomic_DNA"/>
</dbReference>
<evidence type="ECO:0000313" key="5">
    <source>
        <dbReference type="EMBL" id="CAI9738816.1"/>
    </source>
</evidence>
<dbReference type="Proteomes" id="UP001162480">
    <property type="component" value="Chromosome 22"/>
</dbReference>